<feature type="compositionally biased region" description="Acidic residues" evidence="6">
    <location>
        <begin position="174"/>
        <end position="183"/>
    </location>
</feature>
<dbReference type="EMBL" id="JACHVA010000126">
    <property type="protein sequence ID" value="MBC2603301.1"/>
    <property type="molecule type" value="Genomic_DNA"/>
</dbReference>
<dbReference type="GO" id="GO:0006412">
    <property type="term" value="P:translation"/>
    <property type="evidence" value="ECO:0007669"/>
    <property type="project" value="UniProtKB-UniRule"/>
</dbReference>
<feature type="compositionally biased region" description="Low complexity" evidence="6">
    <location>
        <begin position="162"/>
        <end position="173"/>
    </location>
</feature>
<evidence type="ECO:0000256" key="6">
    <source>
        <dbReference type="SAM" id="MobiDB-lite"/>
    </source>
</evidence>
<sequence length="191" mass="21087">MRHLKHRHKLGVKTAHRGALLANLTASLILHKRIQTTLAKAKALRPFAEQVITLAKKAHAAEDPARKLHYRRLAVSKVRDQEAVALLFSERVEEFLNRPGGYTRIYKLVPRQGDAANVAIIELIDADDEGYTKPKKTRKRSRRSSKKAEASAEESTKEEAPAAESAEAPATEATAEESAEATSEESGSEKK</sequence>
<proteinExistence type="inferred from homology"/>
<comment type="caution">
    <text evidence="7">The sequence shown here is derived from an EMBL/GenBank/DDBJ whole genome shotgun (WGS) entry which is preliminary data.</text>
</comment>
<gene>
    <name evidence="4 7" type="primary">rplQ</name>
    <name evidence="7" type="ORF">H5P30_16080</name>
</gene>
<feature type="compositionally biased region" description="Basic residues" evidence="6">
    <location>
        <begin position="133"/>
        <end position="145"/>
    </location>
</feature>
<keyword evidence="2 4" id="KW-0689">Ribosomal protein</keyword>
<dbReference type="PANTHER" id="PTHR14413">
    <property type="entry name" value="RIBOSOMAL PROTEIN L17"/>
    <property type="match status" value="1"/>
</dbReference>
<dbReference type="Proteomes" id="UP000525652">
    <property type="component" value="Unassembled WGS sequence"/>
</dbReference>
<dbReference type="PROSITE" id="PS01167">
    <property type="entry name" value="RIBOSOMAL_L17"/>
    <property type="match status" value="1"/>
</dbReference>
<reference evidence="7 8" key="1">
    <citation type="submission" date="2020-07" db="EMBL/GenBank/DDBJ databases">
        <authorList>
            <person name="Feng X."/>
        </authorList>
    </citation>
    <scope>NUCLEOTIDE SEQUENCE [LARGE SCALE GENOMIC DNA]</scope>
    <source>
        <strain evidence="7 8">JCM14086</strain>
    </source>
</reference>
<evidence type="ECO:0000256" key="5">
    <source>
        <dbReference type="RuleBase" id="RU000660"/>
    </source>
</evidence>
<dbReference type="SUPFAM" id="SSF64263">
    <property type="entry name" value="Prokaryotic ribosomal protein L17"/>
    <property type="match status" value="1"/>
</dbReference>
<dbReference type="AlphaFoldDB" id="A0A7X1B0C8"/>
<accession>A0A7X1B0C8</accession>
<dbReference type="GO" id="GO:0022625">
    <property type="term" value="C:cytosolic large ribosomal subunit"/>
    <property type="evidence" value="ECO:0007669"/>
    <property type="project" value="TreeGrafter"/>
</dbReference>
<feature type="region of interest" description="Disordered" evidence="6">
    <location>
        <begin position="131"/>
        <end position="191"/>
    </location>
</feature>
<evidence type="ECO:0000256" key="3">
    <source>
        <dbReference type="ARBA" id="ARBA00023274"/>
    </source>
</evidence>
<evidence type="ECO:0000256" key="4">
    <source>
        <dbReference type="HAMAP-Rule" id="MF_01368"/>
    </source>
</evidence>
<comment type="similarity">
    <text evidence="1 4 5">Belongs to the bacterial ribosomal protein bL17 family.</text>
</comment>
<dbReference type="InterPro" id="IPR047859">
    <property type="entry name" value="Ribosomal_bL17_CS"/>
</dbReference>
<dbReference type="InterPro" id="IPR036373">
    <property type="entry name" value="Ribosomal_bL17_sf"/>
</dbReference>
<dbReference type="PANTHER" id="PTHR14413:SF16">
    <property type="entry name" value="LARGE RIBOSOMAL SUBUNIT PROTEIN BL17M"/>
    <property type="match status" value="1"/>
</dbReference>
<dbReference type="RefSeq" id="WP_185693933.1">
    <property type="nucleotide sequence ID" value="NZ_JACHVA010000126.1"/>
</dbReference>
<evidence type="ECO:0000313" key="7">
    <source>
        <dbReference type="EMBL" id="MBC2603301.1"/>
    </source>
</evidence>
<dbReference type="Gene3D" id="3.90.1030.10">
    <property type="entry name" value="Ribosomal protein L17"/>
    <property type="match status" value="1"/>
</dbReference>
<dbReference type="NCBIfam" id="TIGR00059">
    <property type="entry name" value="L17"/>
    <property type="match status" value="1"/>
</dbReference>
<keyword evidence="8" id="KW-1185">Reference proteome</keyword>
<evidence type="ECO:0000256" key="1">
    <source>
        <dbReference type="ARBA" id="ARBA00008777"/>
    </source>
</evidence>
<dbReference type="HAMAP" id="MF_01368">
    <property type="entry name" value="Ribosomal_bL17"/>
    <property type="match status" value="1"/>
</dbReference>
<dbReference type="InterPro" id="IPR000456">
    <property type="entry name" value="Ribosomal_bL17"/>
</dbReference>
<feature type="compositionally biased region" description="Basic and acidic residues" evidence="6">
    <location>
        <begin position="146"/>
        <end position="160"/>
    </location>
</feature>
<organism evidence="7 8">
    <name type="scientific">Puniceicoccus vermicola</name>
    <dbReference type="NCBI Taxonomy" id="388746"/>
    <lineage>
        <taxon>Bacteria</taxon>
        <taxon>Pseudomonadati</taxon>
        <taxon>Verrucomicrobiota</taxon>
        <taxon>Opitutia</taxon>
        <taxon>Puniceicoccales</taxon>
        <taxon>Puniceicoccaceae</taxon>
        <taxon>Puniceicoccus</taxon>
    </lineage>
</organism>
<keyword evidence="3 4" id="KW-0687">Ribonucleoprotein</keyword>
<dbReference type="Pfam" id="PF01196">
    <property type="entry name" value="Ribosomal_L17"/>
    <property type="match status" value="1"/>
</dbReference>
<comment type="subunit">
    <text evidence="4">Part of the 50S ribosomal subunit. Contacts protein L32.</text>
</comment>
<evidence type="ECO:0000256" key="2">
    <source>
        <dbReference type="ARBA" id="ARBA00022980"/>
    </source>
</evidence>
<name>A0A7X1B0C8_9BACT</name>
<dbReference type="GO" id="GO:0003735">
    <property type="term" value="F:structural constituent of ribosome"/>
    <property type="evidence" value="ECO:0007669"/>
    <property type="project" value="InterPro"/>
</dbReference>
<protein>
    <recommendedName>
        <fullName evidence="4">Large ribosomal subunit protein bL17</fullName>
    </recommendedName>
</protein>
<evidence type="ECO:0000313" key="8">
    <source>
        <dbReference type="Proteomes" id="UP000525652"/>
    </source>
</evidence>